<keyword evidence="5" id="KW-0378">Hydrolase</keyword>
<keyword evidence="9" id="KW-1185">Reference proteome</keyword>
<evidence type="ECO:0000256" key="5">
    <source>
        <dbReference type="ARBA" id="ARBA00022801"/>
    </source>
</evidence>
<dbReference type="SUPFAM" id="SSF53649">
    <property type="entry name" value="Alkaline phosphatase-like"/>
    <property type="match status" value="1"/>
</dbReference>
<proteinExistence type="inferred from homology"/>
<name>A0ABW7ML16_9FLAO</name>
<dbReference type="PANTHER" id="PTHR45953:SF1">
    <property type="entry name" value="IDURONATE 2-SULFATASE"/>
    <property type="match status" value="1"/>
</dbReference>
<keyword evidence="3" id="KW-0479">Metal-binding</keyword>
<dbReference type="PROSITE" id="PS51257">
    <property type="entry name" value="PROKAR_LIPOPROTEIN"/>
    <property type="match status" value="1"/>
</dbReference>
<evidence type="ECO:0000256" key="4">
    <source>
        <dbReference type="ARBA" id="ARBA00022729"/>
    </source>
</evidence>
<dbReference type="InterPro" id="IPR000917">
    <property type="entry name" value="Sulfatase_N"/>
</dbReference>
<comment type="caution">
    <text evidence="8">The sequence shown here is derived from an EMBL/GenBank/DDBJ whole genome shotgun (WGS) entry which is preliminary data.</text>
</comment>
<dbReference type="Proteomes" id="UP001610104">
    <property type="component" value="Unassembled WGS sequence"/>
</dbReference>
<evidence type="ECO:0000313" key="9">
    <source>
        <dbReference type="Proteomes" id="UP001610104"/>
    </source>
</evidence>
<dbReference type="Pfam" id="PF00884">
    <property type="entry name" value="Sulfatase"/>
    <property type="match status" value="1"/>
</dbReference>
<dbReference type="InterPro" id="IPR035874">
    <property type="entry name" value="IDS"/>
</dbReference>
<comment type="cofactor">
    <cofactor evidence="1">
        <name>Ca(2+)</name>
        <dbReference type="ChEBI" id="CHEBI:29108"/>
    </cofactor>
</comment>
<evidence type="ECO:0000256" key="2">
    <source>
        <dbReference type="ARBA" id="ARBA00008779"/>
    </source>
</evidence>
<keyword evidence="4" id="KW-0732">Signal</keyword>
<reference evidence="8 9" key="1">
    <citation type="submission" date="2024-02" db="EMBL/GenBank/DDBJ databases">
        <title>A Gaetbulibacter species isolated from tidal flats and genomic insights of their niches.</title>
        <authorList>
            <person name="Ye Y."/>
        </authorList>
    </citation>
    <scope>NUCLEOTIDE SEQUENCE [LARGE SCALE GENOMIC DNA]</scope>
    <source>
        <strain evidence="8 9">KEM-8</strain>
    </source>
</reference>
<dbReference type="Gene3D" id="3.40.720.10">
    <property type="entry name" value="Alkaline Phosphatase, subunit A"/>
    <property type="match status" value="1"/>
</dbReference>
<evidence type="ECO:0000256" key="1">
    <source>
        <dbReference type="ARBA" id="ARBA00001913"/>
    </source>
</evidence>
<dbReference type="InterPro" id="IPR017850">
    <property type="entry name" value="Alkaline_phosphatase_core_sf"/>
</dbReference>
<evidence type="ECO:0000256" key="6">
    <source>
        <dbReference type="ARBA" id="ARBA00022837"/>
    </source>
</evidence>
<organism evidence="8 9">
    <name type="scientific">Gaetbulibacter aquiaggeris</name>
    <dbReference type="NCBI Taxonomy" id="1735373"/>
    <lineage>
        <taxon>Bacteria</taxon>
        <taxon>Pseudomonadati</taxon>
        <taxon>Bacteroidota</taxon>
        <taxon>Flavobacteriia</taxon>
        <taxon>Flavobacteriales</taxon>
        <taxon>Flavobacteriaceae</taxon>
        <taxon>Gaetbulibacter</taxon>
    </lineage>
</organism>
<evidence type="ECO:0000259" key="7">
    <source>
        <dbReference type="Pfam" id="PF00884"/>
    </source>
</evidence>
<keyword evidence="6" id="KW-0106">Calcium</keyword>
<dbReference type="CDD" id="cd16030">
    <property type="entry name" value="iduronate-2-sulfatase"/>
    <property type="match status" value="1"/>
</dbReference>
<dbReference type="RefSeq" id="WP_395436809.1">
    <property type="nucleotide sequence ID" value="NZ_JBAWKC010000001.1"/>
</dbReference>
<protein>
    <submittedName>
        <fullName evidence="8">Sulfatase</fullName>
    </submittedName>
</protein>
<dbReference type="PANTHER" id="PTHR45953">
    <property type="entry name" value="IDURONATE 2-SULFATASE"/>
    <property type="match status" value="1"/>
</dbReference>
<evidence type="ECO:0000313" key="8">
    <source>
        <dbReference type="EMBL" id="MFH6767512.1"/>
    </source>
</evidence>
<sequence length="484" mass="55738">MKMRIESYHVLCLLFGILITTGCSTKNKGEKPNILFIAIDDLRPELGCYGATQIFSPNIDKLANEGVLFERAYANIPICMPSRVSVLTGIHPLSKTFDDDVRRADISFPNLETLPEYLKNNGYYTISNGKIFHEKEDSDTKSWSEPSWRPKATPLEFIDEDSKKFQKYSSYEYFDKATQSYKKVEGYRGPFVEYPNVTDDVYVDGKILEKSIKDLEKLSKKDKPFFLAVGFNKPHLPFYAPKKYWDLYNENKIEIADNRYFPKNAPQLLEPSGELQNLYHLKSIPYNSEEFHRTAIHGYYACISYIDHLVGNLLTKLKELNLEKETIIVLWGDHGFHLGEHNMWGKHNTLKNALQTPLIIKVPNKKASKVNNEVSLVDLYPTICSLIGLKVPTHVQGKNLFSVASKEDELANAVFIKWKGEEAVKTKQYLYSEWTNKTGNIMGRMLYDHYSDPDENNNIADLDEYQSVVNELSDLLKKKKNDLY</sequence>
<gene>
    <name evidence="8" type="ORF">V8G56_02095</name>
</gene>
<accession>A0ABW7ML16</accession>
<dbReference type="EMBL" id="JBAWKC010000001">
    <property type="protein sequence ID" value="MFH6767512.1"/>
    <property type="molecule type" value="Genomic_DNA"/>
</dbReference>
<comment type="similarity">
    <text evidence="2">Belongs to the sulfatase family.</text>
</comment>
<feature type="domain" description="Sulfatase N-terminal" evidence="7">
    <location>
        <begin position="32"/>
        <end position="388"/>
    </location>
</feature>
<evidence type="ECO:0000256" key="3">
    <source>
        <dbReference type="ARBA" id="ARBA00022723"/>
    </source>
</evidence>